<organism evidence="1 2">
    <name type="scientific">Homarus americanus</name>
    <name type="common">American lobster</name>
    <dbReference type="NCBI Taxonomy" id="6706"/>
    <lineage>
        <taxon>Eukaryota</taxon>
        <taxon>Metazoa</taxon>
        <taxon>Ecdysozoa</taxon>
        <taxon>Arthropoda</taxon>
        <taxon>Crustacea</taxon>
        <taxon>Multicrustacea</taxon>
        <taxon>Malacostraca</taxon>
        <taxon>Eumalacostraca</taxon>
        <taxon>Eucarida</taxon>
        <taxon>Decapoda</taxon>
        <taxon>Pleocyemata</taxon>
        <taxon>Astacidea</taxon>
        <taxon>Nephropoidea</taxon>
        <taxon>Nephropidae</taxon>
        <taxon>Homarus</taxon>
    </lineage>
</organism>
<dbReference type="Proteomes" id="UP000747542">
    <property type="component" value="Unassembled WGS sequence"/>
</dbReference>
<dbReference type="AlphaFoldDB" id="A0A8J5KEC4"/>
<sequence>MLLHAAQAAWHGQKQILIGSVDTDIVMLAIFVTQQLSAEDELWAAFGTGKHFRYLAAHQMAACLGPDRGRALPMLYALTECDNTSSFAGDGKKTAWAT</sequence>
<accession>A0A8J5KEC4</accession>
<keyword evidence="2" id="KW-1185">Reference proteome</keyword>
<reference evidence="1" key="1">
    <citation type="journal article" date="2021" name="Sci. Adv.">
        <title>The American lobster genome reveals insights on longevity, neural, and immune adaptations.</title>
        <authorList>
            <person name="Polinski J.M."/>
            <person name="Zimin A.V."/>
            <person name="Clark K.F."/>
            <person name="Kohn A.B."/>
            <person name="Sadowski N."/>
            <person name="Timp W."/>
            <person name="Ptitsyn A."/>
            <person name="Khanna P."/>
            <person name="Romanova D.Y."/>
            <person name="Williams P."/>
            <person name="Greenwood S.J."/>
            <person name="Moroz L.L."/>
            <person name="Walt D.R."/>
            <person name="Bodnar A.G."/>
        </authorList>
    </citation>
    <scope>NUCLEOTIDE SEQUENCE</scope>
    <source>
        <strain evidence="1">GMGI-L3</strain>
    </source>
</reference>
<comment type="caution">
    <text evidence="1">The sequence shown here is derived from an EMBL/GenBank/DDBJ whole genome shotgun (WGS) entry which is preliminary data.</text>
</comment>
<dbReference type="EMBL" id="JAHLQT010013645">
    <property type="protein sequence ID" value="KAG7170756.1"/>
    <property type="molecule type" value="Genomic_DNA"/>
</dbReference>
<proteinExistence type="predicted"/>
<gene>
    <name evidence="1" type="ORF">Hamer_G028743</name>
</gene>
<name>A0A8J5KEC4_HOMAM</name>
<evidence type="ECO:0000313" key="2">
    <source>
        <dbReference type="Proteomes" id="UP000747542"/>
    </source>
</evidence>
<evidence type="ECO:0000313" key="1">
    <source>
        <dbReference type="EMBL" id="KAG7170756.1"/>
    </source>
</evidence>
<protein>
    <submittedName>
        <fullName evidence="1">Uncharacterized protein</fullName>
    </submittedName>
</protein>